<dbReference type="SUPFAM" id="SSF50978">
    <property type="entry name" value="WD40 repeat-like"/>
    <property type="match status" value="2"/>
</dbReference>
<proteinExistence type="predicted"/>
<feature type="repeat" description="WD" evidence="3">
    <location>
        <begin position="654"/>
        <end position="695"/>
    </location>
</feature>
<dbReference type="CDD" id="cd00200">
    <property type="entry name" value="WD40"/>
    <property type="match status" value="1"/>
</dbReference>
<dbReference type="InterPro" id="IPR020472">
    <property type="entry name" value="WD40_PAC1"/>
</dbReference>
<organism evidence="5 6">
    <name type="scientific">Purpureocillium lilacinum</name>
    <name type="common">Paecilomyces lilacinus</name>
    <dbReference type="NCBI Taxonomy" id="33203"/>
    <lineage>
        <taxon>Eukaryota</taxon>
        <taxon>Fungi</taxon>
        <taxon>Dikarya</taxon>
        <taxon>Ascomycota</taxon>
        <taxon>Pezizomycotina</taxon>
        <taxon>Sordariomycetes</taxon>
        <taxon>Hypocreomycetidae</taxon>
        <taxon>Hypocreales</taxon>
        <taxon>Ophiocordycipitaceae</taxon>
        <taxon>Purpureocillium</taxon>
    </lineage>
</organism>
<keyword evidence="2" id="KW-0677">Repeat</keyword>
<dbReference type="InterPro" id="IPR001680">
    <property type="entry name" value="WD40_rpt"/>
</dbReference>
<dbReference type="InterPro" id="IPR036322">
    <property type="entry name" value="WD40_repeat_dom_sf"/>
</dbReference>
<dbReference type="PANTHER" id="PTHR19848:SF8">
    <property type="entry name" value="F-BOX AND WD REPEAT DOMAIN CONTAINING 7"/>
    <property type="match status" value="1"/>
</dbReference>
<feature type="repeat" description="WD" evidence="3">
    <location>
        <begin position="612"/>
        <end position="653"/>
    </location>
</feature>
<evidence type="ECO:0000256" key="2">
    <source>
        <dbReference type="ARBA" id="ARBA00022737"/>
    </source>
</evidence>
<feature type="repeat" description="WD" evidence="3">
    <location>
        <begin position="316"/>
        <end position="357"/>
    </location>
</feature>
<gene>
    <name evidence="5" type="ORF">VFPBJ_11609</name>
</gene>
<dbReference type="PROSITE" id="PS50294">
    <property type="entry name" value="WD_REPEATS_REGION"/>
    <property type="match status" value="8"/>
</dbReference>
<dbReference type="SMART" id="SM00320">
    <property type="entry name" value="WD40"/>
    <property type="match status" value="10"/>
</dbReference>
<feature type="repeat" description="WD" evidence="3">
    <location>
        <begin position="442"/>
        <end position="483"/>
    </location>
</feature>
<comment type="caution">
    <text evidence="5">The sequence shown here is derived from an EMBL/GenBank/DDBJ whole genome shotgun (WGS) entry which is preliminary data.</text>
</comment>
<accession>A0A179F216</accession>
<dbReference type="AlphaFoldDB" id="A0A179F216"/>
<name>A0A179F216_PURLI</name>
<evidence type="ECO:0000256" key="1">
    <source>
        <dbReference type="ARBA" id="ARBA00022574"/>
    </source>
</evidence>
<evidence type="ECO:0000259" key="4">
    <source>
        <dbReference type="Pfam" id="PF24883"/>
    </source>
</evidence>
<feature type="repeat" description="WD" evidence="3">
    <location>
        <begin position="528"/>
        <end position="569"/>
    </location>
</feature>
<dbReference type="InterPro" id="IPR056884">
    <property type="entry name" value="NPHP3-like_N"/>
</dbReference>
<dbReference type="Proteomes" id="UP000078240">
    <property type="component" value="Unassembled WGS sequence"/>
</dbReference>
<reference evidence="5 6" key="1">
    <citation type="submission" date="2016-01" db="EMBL/GenBank/DDBJ databases">
        <title>Biosynthesis of antibiotic leucinostatins and their inhibition on Phytophthora in bio-control Purpureocillium lilacinum.</title>
        <authorList>
            <person name="Wang G."/>
            <person name="Liu Z."/>
            <person name="Lin R."/>
            <person name="Li E."/>
            <person name="Mao Z."/>
            <person name="Ling J."/>
            <person name="Yin W."/>
            <person name="Xie B."/>
        </authorList>
    </citation>
    <scope>NUCLEOTIDE SEQUENCE [LARGE SCALE GENOMIC DNA]</scope>
    <source>
        <strain evidence="5">PLBJ-1</strain>
    </source>
</reference>
<dbReference type="PRINTS" id="PR00320">
    <property type="entry name" value="GPROTEINBRPT"/>
</dbReference>
<dbReference type="Pfam" id="PF24883">
    <property type="entry name" value="NPHP3_N"/>
    <property type="match status" value="1"/>
</dbReference>
<feature type="repeat" description="WD" evidence="3">
    <location>
        <begin position="570"/>
        <end position="611"/>
    </location>
</feature>
<dbReference type="EMBL" id="LSBH01000039">
    <property type="protein sequence ID" value="OAQ59497.1"/>
    <property type="molecule type" value="Genomic_DNA"/>
</dbReference>
<dbReference type="Gene3D" id="2.130.10.10">
    <property type="entry name" value="YVTN repeat-like/Quinoprotein amine dehydrogenase"/>
    <property type="match status" value="5"/>
</dbReference>
<sequence length="907" mass="98742">MEGLGIAANVIAVVDLSVKVAALCVDYGKGVKNAKNDIVRLHLEVAGLQNAANAVQELLREPSGGRLKTSAQLCNAVRHCESQLQALFERLRPRTAPEALTPVSLRTLKWPFRSKEVEKIVQDMARYAQALNQALQVDQTNLLFDLDRRAVLGRLENDVAKGASFDSRAEEHNPTCLPNTRVEILQRISGWVLDPVSEAVFWLNGMAGTKKSTISRTIAQTFSGTGHLGASFFFKKGENDRGNMSKFENAPMQLSEFLGDAMRFIQAYSSAIENTPLQLSVTSVAFSHDSALVASGSEDKTIRVWRTDTGECIQTLGGHDDSVTSVAFSHNSTLVVSGSEDQTIRIWRTDTGECIQTLVGHDSGIESVAFSHDSALVTSGSWDKTVRVWRTDTGLCIHTLSGHRDWVISVAFSHDSARVASGSHDKSIRIWRTATGECIHTLSGHRDWVTSVALSHDSALVASGSEDQAIRIWRTDTGECIQMIGGCNGRISSVAFSHDSALVASSSDELTITIRIWRTNTGECIQTLEGHDNLVTSLAFSHNSALVVLSSNDGTIRIWRTDTGERIQTLEGHGEWDTSVDCSHDPARVPSGSWDKTIRSWQTATGECIQTLGGHDSSVRSVAFSHDSALVASGSDDKTVRIWRTGTGVCIQTLQGHDGRVLSVAFSHDSALVASGSHDKTIRLWRTGSGGCIQKWHVGYSSYRLSFQADDLQEEAITVTPHEQYSSSIGALGCKLNTNRVAYWPEQITCDNICVKVSNAGRSVHLLRVDQSGGAHDVSYDAWNYLVFGTGAAQDPHEGGGIAMAYEQVHPDECKSLLHDGKLVLSAANSMNYLGSCLGGKNWVAENHKLVNLLDPGCRYGWDELCTLDLSKSNQPACPHTLGDLHTPTGQKVTNIRYRTGENYVVQ</sequence>
<feature type="repeat" description="WD" evidence="3">
    <location>
        <begin position="400"/>
        <end position="441"/>
    </location>
</feature>
<evidence type="ECO:0000313" key="5">
    <source>
        <dbReference type="EMBL" id="OAQ59497.1"/>
    </source>
</evidence>
<feature type="domain" description="Nephrocystin 3-like N-terminal" evidence="4">
    <location>
        <begin position="188"/>
        <end position="247"/>
    </location>
</feature>
<evidence type="ECO:0000313" key="6">
    <source>
        <dbReference type="Proteomes" id="UP000078240"/>
    </source>
</evidence>
<protein>
    <submittedName>
        <fullName evidence="5">Pfs, NACHT and WD domain-containingprotein</fullName>
    </submittedName>
</protein>
<dbReference type="PROSITE" id="PS50082">
    <property type="entry name" value="WD_REPEATS_2"/>
    <property type="match status" value="9"/>
</dbReference>
<feature type="repeat" description="WD" evidence="3">
    <location>
        <begin position="358"/>
        <end position="399"/>
    </location>
</feature>
<dbReference type="PANTHER" id="PTHR19848">
    <property type="entry name" value="WD40 REPEAT PROTEIN"/>
    <property type="match status" value="1"/>
</dbReference>
<evidence type="ECO:0000256" key="3">
    <source>
        <dbReference type="PROSITE-ProRule" id="PRU00221"/>
    </source>
</evidence>
<dbReference type="Pfam" id="PF00400">
    <property type="entry name" value="WD40"/>
    <property type="match status" value="10"/>
</dbReference>
<feature type="repeat" description="WD" evidence="3">
    <location>
        <begin position="281"/>
        <end position="315"/>
    </location>
</feature>
<dbReference type="InterPro" id="IPR015943">
    <property type="entry name" value="WD40/YVTN_repeat-like_dom_sf"/>
</dbReference>
<keyword evidence="1 3" id="KW-0853">WD repeat</keyword>